<dbReference type="GO" id="GO:0005545">
    <property type="term" value="F:1-phosphatidylinositol binding"/>
    <property type="evidence" value="ECO:0007669"/>
    <property type="project" value="InterPro"/>
</dbReference>
<name>A0A8H3F964_9LECA</name>
<dbReference type="GO" id="GO:0048268">
    <property type="term" value="P:clathrin coat assembly"/>
    <property type="evidence" value="ECO:0007669"/>
    <property type="project" value="InterPro"/>
</dbReference>
<dbReference type="SUPFAM" id="SSF89009">
    <property type="entry name" value="GAT-like domain"/>
    <property type="match status" value="1"/>
</dbReference>
<dbReference type="Gene3D" id="1.25.40.90">
    <property type="match status" value="1"/>
</dbReference>
<feature type="domain" description="ENTH" evidence="2">
    <location>
        <begin position="1"/>
        <end position="124"/>
    </location>
</feature>
<dbReference type="Gene3D" id="1.20.58.150">
    <property type="entry name" value="ANTH domain"/>
    <property type="match status" value="1"/>
</dbReference>
<evidence type="ECO:0000256" key="1">
    <source>
        <dbReference type="SAM" id="MobiDB-lite"/>
    </source>
</evidence>
<dbReference type="SMART" id="SM00273">
    <property type="entry name" value="ENTH"/>
    <property type="match status" value="1"/>
</dbReference>
<feature type="compositionally biased region" description="Polar residues" evidence="1">
    <location>
        <begin position="444"/>
        <end position="476"/>
    </location>
</feature>
<feature type="compositionally biased region" description="Low complexity" evidence="1">
    <location>
        <begin position="295"/>
        <end position="306"/>
    </location>
</feature>
<dbReference type="InterPro" id="IPR011417">
    <property type="entry name" value="ANTH_dom"/>
</dbReference>
<comment type="caution">
    <text evidence="3">The sequence shown here is derived from an EMBL/GenBank/DDBJ whole genome shotgun (WGS) entry which is preliminary data.</text>
</comment>
<feature type="compositionally biased region" description="Polar residues" evidence="1">
    <location>
        <begin position="282"/>
        <end position="294"/>
    </location>
</feature>
<feature type="compositionally biased region" description="Low complexity" evidence="1">
    <location>
        <begin position="372"/>
        <end position="389"/>
    </location>
</feature>
<dbReference type="AlphaFoldDB" id="A0A8H3F964"/>
<dbReference type="SUPFAM" id="SSF48464">
    <property type="entry name" value="ENTH/VHS domain"/>
    <property type="match status" value="1"/>
</dbReference>
<dbReference type="PROSITE" id="PS50942">
    <property type="entry name" value="ENTH"/>
    <property type="match status" value="1"/>
</dbReference>
<dbReference type="PANTHER" id="PTHR22951">
    <property type="entry name" value="CLATHRIN ASSEMBLY PROTEIN"/>
    <property type="match status" value="1"/>
</dbReference>
<dbReference type="InterPro" id="IPR013809">
    <property type="entry name" value="ENTH"/>
</dbReference>
<dbReference type="Pfam" id="PF07651">
    <property type="entry name" value="ANTH"/>
    <property type="match status" value="2"/>
</dbReference>
<proteinExistence type="predicted"/>
<dbReference type="EMBL" id="CAJPDQ010000014">
    <property type="protein sequence ID" value="CAF9919319.1"/>
    <property type="molecule type" value="Genomic_DNA"/>
</dbReference>
<dbReference type="GO" id="GO:0005546">
    <property type="term" value="F:phosphatidylinositol-4,5-bisphosphate binding"/>
    <property type="evidence" value="ECO:0007669"/>
    <property type="project" value="TreeGrafter"/>
</dbReference>
<dbReference type="GO" id="GO:0006900">
    <property type="term" value="P:vesicle budding from membrane"/>
    <property type="evidence" value="ECO:0007669"/>
    <property type="project" value="TreeGrafter"/>
</dbReference>
<reference evidence="3" key="1">
    <citation type="submission" date="2021-03" db="EMBL/GenBank/DDBJ databases">
        <authorList>
            <person name="Tagirdzhanova G."/>
        </authorList>
    </citation>
    <scope>NUCLEOTIDE SEQUENCE</scope>
</reference>
<dbReference type="GO" id="GO:0032050">
    <property type="term" value="F:clathrin heavy chain binding"/>
    <property type="evidence" value="ECO:0007669"/>
    <property type="project" value="TreeGrafter"/>
</dbReference>
<accession>A0A8H3F964</accession>
<dbReference type="PANTHER" id="PTHR22951:SF5">
    <property type="entry name" value="PHOSPHATIDYLINOSITOL-BINDING CLATHRIN ASSEMBLY PROTEIN LAP"/>
    <property type="match status" value="1"/>
</dbReference>
<sequence length="634" mass="69073">MSGSYEKSVKGGTKIKLAAPKSKYVEHILQATHAGEAGVAEIFRTLHGRLRDSTWTIVFKGLIITHLMIREGQPKTTLRYLADSPNKMAIGNFSDVQVQGENIRCYHKYLLTRVKAFATTQVDWVLEGKGRLQRQTIDKGLLRETEAVQAQISSLLKCEATATKARSMSLVGIAPRVDITLLIGSEHYFEMSKPDAERALTIYRTFAKQTEQVVAFLSVARQYEGATRLEIPKLKHAPTGLASSLEEYLHDPDFEINRRQYMAQKEAKKNGQASSSKSVSSGTNKPNVNGSTNKSQPQFQSQSPPQAKGPAPDLIDFFESIEQNQQPMAAPPSQMMNGQPVSQFDNQQTGFMGQAPQAVMYNGTNPFANMMSSPQQQSAGTSTQQQGQPFFNPAQMTSLPQNTMQTFQPQPLATAQQQSPFGTGQQLFSQQQQSPQQFNTGTQSFFNPAQQSQPSLGSTFQPSVGAQPGVTDTNPFRASMMPQPTANNQSMFLPSVQSPPSQQPINPFRSVTLPTTLNGGSSPFNSPAPTSATSSFFSTVQSPQSVQSFQSIPASHPIQPMQTGTNPFKSAPPSTFHTPITSPLASQQTGTNPFRQSAFTNQQTGQGWQASQGTMGGLEQLPTIPVFPRPQPGS</sequence>
<feature type="region of interest" description="Disordered" evidence="1">
    <location>
        <begin position="264"/>
        <end position="313"/>
    </location>
</feature>
<keyword evidence="4" id="KW-1185">Reference proteome</keyword>
<dbReference type="InterPro" id="IPR008942">
    <property type="entry name" value="ENTH_VHS"/>
</dbReference>
<dbReference type="FunFam" id="1.25.40.90:FF:000025">
    <property type="entry name" value="ENTH domain protein"/>
    <property type="match status" value="1"/>
</dbReference>
<dbReference type="GO" id="GO:0000149">
    <property type="term" value="F:SNARE binding"/>
    <property type="evidence" value="ECO:0007669"/>
    <property type="project" value="TreeGrafter"/>
</dbReference>
<feature type="compositionally biased region" description="Pro residues" evidence="1">
    <location>
        <begin position="625"/>
        <end position="634"/>
    </location>
</feature>
<dbReference type="GO" id="GO:0030136">
    <property type="term" value="C:clathrin-coated vesicle"/>
    <property type="evidence" value="ECO:0007669"/>
    <property type="project" value="InterPro"/>
</dbReference>
<feature type="region of interest" description="Disordered" evidence="1">
    <location>
        <begin position="411"/>
        <end position="476"/>
    </location>
</feature>
<dbReference type="CDD" id="cd16988">
    <property type="entry name" value="ANTH_N_YAP180"/>
    <property type="match status" value="1"/>
</dbReference>
<evidence type="ECO:0000313" key="3">
    <source>
        <dbReference type="EMBL" id="CAF9919319.1"/>
    </source>
</evidence>
<dbReference type="OrthoDB" id="44015at2759"/>
<gene>
    <name evidence="3" type="ORF">GOMPHAMPRED_001744</name>
</gene>
<evidence type="ECO:0000259" key="2">
    <source>
        <dbReference type="PROSITE" id="PS50942"/>
    </source>
</evidence>
<feature type="region of interest" description="Disordered" evidence="1">
    <location>
        <begin position="582"/>
        <end position="634"/>
    </location>
</feature>
<feature type="compositionally biased region" description="Low complexity" evidence="1">
    <location>
        <begin position="421"/>
        <end position="443"/>
    </location>
</feature>
<dbReference type="Proteomes" id="UP000664169">
    <property type="component" value="Unassembled WGS sequence"/>
</dbReference>
<organism evidence="3 4">
    <name type="scientific">Gomphillus americanus</name>
    <dbReference type="NCBI Taxonomy" id="1940652"/>
    <lineage>
        <taxon>Eukaryota</taxon>
        <taxon>Fungi</taxon>
        <taxon>Dikarya</taxon>
        <taxon>Ascomycota</taxon>
        <taxon>Pezizomycotina</taxon>
        <taxon>Lecanoromycetes</taxon>
        <taxon>OSLEUM clade</taxon>
        <taxon>Ostropomycetidae</taxon>
        <taxon>Ostropales</taxon>
        <taxon>Graphidaceae</taxon>
        <taxon>Gomphilloideae</taxon>
        <taxon>Gomphillus</taxon>
    </lineage>
</organism>
<evidence type="ECO:0000313" key="4">
    <source>
        <dbReference type="Proteomes" id="UP000664169"/>
    </source>
</evidence>
<feature type="compositionally biased region" description="Polar residues" evidence="1">
    <location>
        <begin position="582"/>
        <end position="613"/>
    </location>
</feature>
<feature type="region of interest" description="Disordered" evidence="1">
    <location>
        <begin position="372"/>
        <end position="396"/>
    </location>
</feature>
<dbReference type="FunFam" id="1.20.58.150:FF:000022">
    <property type="match status" value="1"/>
</dbReference>
<feature type="compositionally biased region" description="Polar residues" evidence="1">
    <location>
        <begin position="411"/>
        <end position="420"/>
    </location>
</feature>
<dbReference type="InterPro" id="IPR045192">
    <property type="entry name" value="AP180-like"/>
</dbReference>
<dbReference type="GO" id="GO:0005905">
    <property type="term" value="C:clathrin-coated pit"/>
    <property type="evidence" value="ECO:0007669"/>
    <property type="project" value="TreeGrafter"/>
</dbReference>
<dbReference type="GO" id="GO:0072583">
    <property type="term" value="P:clathrin-dependent endocytosis"/>
    <property type="evidence" value="ECO:0007669"/>
    <property type="project" value="InterPro"/>
</dbReference>
<dbReference type="InterPro" id="IPR014712">
    <property type="entry name" value="ANTH_dom_sf"/>
</dbReference>
<protein>
    <recommendedName>
        <fullName evidence="2">ENTH domain-containing protein</fullName>
    </recommendedName>
</protein>